<dbReference type="EMBL" id="JBHUEA010000031">
    <property type="protein sequence ID" value="MFD1722875.1"/>
    <property type="molecule type" value="Genomic_DNA"/>
</dbReference>
<organism evidence="1 2">
    <name type="scientific">Amnibacterium endophyticum</name>
    <dbReference type="NCBI Taxonomy" id="2109337"/>
    <lineage>
        <taxon>Bacteria</taxon>
        <taxon>Bacillati</taxon>
        <taxon>Actinomycetota</taxon>
        <taxon>Actinomycetes</taxon>
        <taxon>Micrococcales</taxon>
        <taxon>Microbacteriaceae</taxon>
        <taxon>Amnibacterium</taxon>
    </lineage>
</organism>
<gene>
    <name evidence="1" type="ORF">ACFSBI_15075</name>
</gene>
<evidence type="ECO:0000313" key="2">
    <source>
        <dbReference type="Proteomes" id="UP001597347"/>
    </source>
</evidence>
<accession>A0ABW4LJ50</accession>
<dbReference type="Proteomes" id="UP001597347">
    <property type="component" value="Unassembled WGS sequence"/>
</dbReference>
<evidence type="ECO:0000313" key="1">
    <source>
        <dbReference type="EMBL" id="MFD1722875.1"/>
    </source>
</evidence>
<keyword evidence="2" id="KW-1185">Reference proteome</keyword>
<proteinExistence type="predicted"/>
<dbReference type="RefSeq" id="WP_377936362.1">
    <property type="nucleotide sequence ID" value="NZ_JBHUEA010000031.1"/>
</dbReference>
<protein>
    <recommendedName>
        <fullName evidence="3">GIY-YIG domain-containing protein</fullName>
    </recommendedName>
</protein>
<reference evidence="2" key="1">
    <citation type="journal article" date="2019" name="Int. J. Syst. Evol. Microbiol.">
        <title>The Global Catalogue of Microorganisms (GCM) 10K type strain sequencing project: providing services to taxonomists for standard genome sequencing and annotation.</title>
        <authorList>
            <consortium name="The Broad Institute Genomics Platform"/>
            <consortium name="The Broad Institute Genome Sequencing Center for Infectious Disease"/>
            <person name="Wu L."/>
            <person name="Ma J."/>
        </authorList>
    </citation>
    <scope>NUCLEOTIDE SEQUENCE [LARGE SCALE GENOMIC DNA]</scope>
    <source>
        <strain evidence="2">CGMCC 1.12471</strain>
    </source>
</reference>
<evidence type="ECO:0008006" key="3">
    <source>
        <dbReference type="Google" id="ProtNLM"/>
    </source>
</evidence>
<name>A0ABW4LJ50_9MICO</name>
<sequence length="170" mass="18609">MSGEHDGPRPWSRQALEHGGFAGFVPFSQLPEAGVPQAPGVYAVLRTSGAAPMFMRESSGGRFKGKDPAIAPEALERAWVDGPEVVYIGKATRGSAGRRGLEKRLDEYRRFGAGEPVGHWGGRAIWQLADRDELLVAWNATEEDAAAVESRMLGDFRDRYGVLPFANLRR</sequence>
<comment type="caution">
    <text evidence="1">The sequence shown here is derived from an EMBL/GenBank/DDBJ whole genome shotgun (WGS) entry which is preliminary data.</text>
</comment>